<dbReference type="Proteomes" id="UP000183561">
    <property type="component" value="Unassembled WGS sequence"/>
</dbReference>
<accession>A0A1H4I6E1</accession>
<dbReference type="InterPro" id="IPR011051">
    <property type="entry name" value="RmlC_Cupin_sf"/>
</dbReference>
<reference evidence="2" key="1">
    <citation type="submission" date="2016-10" db="EMBL/GenBank/DDBJ databases">
        <authorList>
            <person name="Varghese N."/>
            <person name="Submissions S."/>
        </authorList>
    </citation>
    <scope>NUCLEOTIDE SEQUENCE [LARGE SCALE GENOMIC DNA]</scope>
    <source>
        <strain evidence="2">DSM 44498</strain>
    </source>
</reference>
<dbReference type="PANTHER" id="PTHR36156:SF2">
    <property type="entry name" value="CUPIN TYPE-2 DOMAIN-CONTAINING PROTEIN"/>
    <property type="match status" value="1"/>
</dbReference>
<dbReference type="InterPro" id="IPR047142">
    <property type="entry name" value="OryJ/VirC-like"/>
</dbReference>
<organism evidence="1 2">
    <name type="scientific">Rhodococcus koreensis</name>
    <dbReference type="NCBI Taxonomy" id="99653"/>
    <lineage>
        <taxon>Bacteria</taxon>
        <taxon>Bacillati</taxon>
        <taxon>Actinomycetota</taxon>
        <taxon>Actinomycetes</taxon>
        <taxon>Mycobacteriales</taxon>
        <taxon>Nocardiaceae</taxon>
        <taxon>Rhodococcus</taxon>
    </lineage>
</organism>
<evidence type="ECO:0000313" key="2">
    <source>
        <dbReference type="Proteomes" id="UP000183561"/>
    </source>
</evidence>
<keyword evidence="2" id="KW-1185">Reference proteome</keyword>
<dbReference type="Gene3D" id="2.60.120.10">
    <property type="entry name" value="Jelly Rolls"/>
    <property type="match status" value="1"/>
</dbReference>
<dbReference type="InterPro" id="IPR014710">
    <property type="entry name" value="RmlC-like_jellyroll"/>
</dbReference>
<dbReference type="AlphaFoldDB" id="A0A1H4I6E1"/>
<dbReference type="PANTHER" id="PTHR36156">
    <property type="entry name" value="SLR2101 PROTEIN"/>
    <property type="match status" value="1"/>
</dbReference>
<sequence length="177" mass="18714">MPSDHKQFQARRVVSGVNGDGKSTIVLDENTATRAVTDGFTVADVWQADTIPASVDAKDTLDGTVALAPPAEGVVVRLATFPPDSEWDAAAGYESALGDLQAGDAYTADDAISGLHVTETIDIVTIVSGEVYAVLEDSETLLRSGDTFVQRGTKHTWSNRTDRSVTFVATMIPATRG</sequence>
<name>A0A1H4I6E1_9NOCA</name>
<dbReference type="RefSeq" id="WP_072950120.1">
    <property type="nucleotide sequence ID" value="NZ_FNSV01000001.1"/>
</dbReference>
<protein>
    <recommendedName>
        <fullName evidence="3">Cupin domain-containing protein</fullName>
    </recommendedName>
</protein>
<dbReference type="OrthoDB" id="713485at2"/>
<evidence type="ECO:0008006" key="3">
    <source>
        <dbReference type="Google" id="ProtNLM"/>
    </source>
</evidence>
<dbReference type="SUPFAM" id="SSF51182">
    <property type="entry name" value="RmlC-like cupins"/>
    <property type="match status" value="1"/>
</dbReference>
<proteinExistence type="predicted"/>
<dbReference type="EMBL" id="FNSV01000001">
    <property type="protein sequence ID" value="SEB29664.1"/>
    <property type="molecule type" value="Genomic_DNA"/>
</dbReference>
<dbReference type="CDD" id="cd02231">
    <property type="entry name" value="cupin_BLL6423-like"/>
    <property type="match status" value="1"/>
</dbReference>
<gene>
    <name evidence="1" type="ORF">SAMN04490239_0127</name>
</gene>
<evidence type="ECO:0000313" key="1">
    <source>
        <dbReference type="EMBL" id="SEB29664.1"/>
    </source>
</evidence>